<dbReference type="InterPro" id="IPR001750">
    <property type="entry name" value="ND/Mrp_TM"/>
</dbReference>
<feature type="compositionally biased region" description="Low complexity" evidence="7">
    <location>
        <begin position="517"/>
        <end position="535"/>
    </location>
</feature>
<evidence type="ECO:0000256" key="3">
    <source>
        <dbReference type="ARBA" id="ARBA00022692"/>
    </source>
</evidence>
<dbReference type="PANTHER" id="PTHR43507">
    <property type="entry name" value="NADH-UBIQUINONE OXIDOREDUCTASE CHAIN 4"/>
    <property type="match status" value="1"/>
</dbReference>
<evidence type="ECO:0000256" key="2">
    <source>
        <dbReference type="ARBA" id="ARBA00009025"/>
    </source>
</evidence>
<comment type="similarity">
    <text evidence="2">Belongs to the complex I subunit 4 family.</text>
</comment>
<reference evidence="10 11" key="1">
    <citation type="submission" date="2023-11" db="EMBL/GenBank/DDBJ databases">
        <authorList>
            <person name="Xu M."/>
            <person name="Jiang T."/>
        </authorList>
    </citation>
    <scope>NUCLEOTIDE SEQUENCE [LARGE SCALE GENOMIC DNA]</scope>
    <source>
        <strain evidence="10 11">SD</strain>
    </source>
</reference>
<dbReference type="InterPro" id="IPR010227">
    <property type="entry name" value="NADH_Q_OxRdtase_chainM/4"/>
</dbReference>
<organism evidence="10 11">
    <name type="scientific">Patulibacter brassicae</name>
    <dbReference type="NCBI Taxonomy" id="1705717"/>
    <lineage>
        <taxon>Bacteria</taxon>
        <taxon>Bacillati</taxon>
        <taxon>Actinomycetota</taxon>
        <taxon>Thermoleophilia</taxon>
        <taxon>Solirubrobacterales</taxon>
        <taxon>Patulibacteraceae</taxon>
        <taxon>Patulibacter</taxon>
    </lineage>
</organism>
<feature type="transmembrane region" description="Helical" evidence="8">
    <location>
        <begin position="6"/>
        <end position="21"/>
    </location>
</feature>
<name>A0ABU4VGU2_9ACTN</name>
<dbReference type="EC" id="1.6.5.-" evidence="10"/>
<dbReference type="Proteomes" id="UP001277761">
    <property type="component" value="Unassembled WGS sequence"/>
</dbReference>
<dbReference type="GO" id="GO:0016491">
    <property type="term" value="F:oxidoreductase activity"/>
    <property type="evidence" value="ECO:0007669"/>
    <property type="project" value="UniProtKB-KW"/>
</dbReference>
<feature type="transmembrane region" description="Helical" evidence="8">
    <location>
        <begin position="80"/>
        <end position="99"/>
    </location>
</feature>
<evidence type="ECO:0000256" key="7">
    <source>
        <dbReference type="SAM" id="MobiDB-lite"/>
    </source>
</evidence>
<dbReference type="Pfam" id="PF00361">
    <property type="entry name" value="Proton_antipo_M"/>
    <property type="match status" value="1"/>
</dbReference>
<feature type="transmembrane region" description="Helical" evidence="8">
    <location>
        <begin position="415"/>
        <end position="439"/>
    </location>
</feature>
<feature type="transmembrane region" description="Helical" evidence="8">
    <location>
        <begin position="284"/>
        <end position="302"/>
    </location>
</feature>
<keyword evidence="4 8" id="KW-1133">Transmembrane helix</keyword>
<feature type="transmembrane region" description="Helical" evidence="8">
    <location>
        <begin position="309"/>
        <end position="329"/>
    </location>
</feature>
<evidence type="ECO:0000313" key="11">
    <source>
        <dbReference type="Proteomes" id="UP001277761"/>
    </source>
</evidence>
<sequence>MLHLSILLWLPLAIALAGLVVPRALVRWVALGGSLLTLALAIGFLVDFESAAPGLQHATDETWIGALGVHYALGLDGLNAWLLLLAAVGFTFTFAWSALGGGGVAEVDRPGTYYFHLGVAYTGVIGALVAQDLLLFVAFFDLMLIPFFFLAVGWGTDPPGSDKVRAVTRMVVYTLVGSLLMLVGAVAIGVLATPDGQSISFSFADLAQRGVPEGSQGWIFACFAAAFLVKMPAFPIHGWLREGYKTLPLPVLAVFSGVLSKVAVYGFLRVALPLLPSGAADLRWVVLIIAVLSILYASSIALTTVDARLVLGYSSIAQLGFITLGVFSFRTDGASGAILQSVNHGLVVLPAFLAVGILASRAGGSEDIRDMGGVAFRAPIFAILFVVVTYAVLAMPGTSNFVGEFLILRGVWEGASIALACVAAIGVALAAVYALRLFIRTTHNRVGPKVVSRDLSPSELLLLGVPVLLIVALAVHPQQTLRASDRASTQSVLGAAAAADPEKARSMLEESSVGREAAATGAAGAQGAAGAAGQAVDPTTGQPADPSGAVPVDPSTGQAIDPTTGQPVDPSGGQAVPVDPSTGQPVDPSGGVPVDPSTGQPVDPTTGGAGR</sequence>
<feature type="transmembrane region" description="Helical" evidence="8">
    <location>
        <begin position="341"/>
        <end position="362"/>
    </location>
</feature>
<evidence type="ECO:0000256" key="6">
    <source>
        <dbReference type="RuleBase" id="RU000320"/>
    </source>
</evidence>
<dbReference type="EMBL" id="JAXAVX010000002">
    <property type="protein sequence ID" value="MDX8151029.1"/>
    <property type="molecule type" value="Genomic_DNA"/>
</dbReference>
<feature type="transmembrane region" description="Helical" evidence="8">
    <location>
        <begin position="374"/>
        <end position="395"/>
    </location>
</feature>
<keyword evidence="5 8" id="KW-0472">Membrane</keyword>
<proteinExistence type="inferred from homology"/>
<accession>A0ABU4VGU2</accession>
<keyword evidence="3 6" id="KW-0812">Transmembrane</keyword>
<comment type="subcellular location">
    <subcellularLocation>
        <location evidence="1">Endomembrane system</location>
        <topology evidence="1">Multi-pass membrane protein</topology>
    </subcellularLocation>
    <subcellularLocation>
        <location evidence="6">Membrane</location>
        <topology evidence="6">Multi-pass membrane protein</topology>
    </subcellularLocation>
</comment>
<keyword evidence="11" id="KW-1185">Reference proteome</keyword>
<comment type="caution">
    <text evidence="10">The sequence shown here is derived from an EMBL/GenBank/DDBJ whole genome shotgun (WGS) entry which is preliminary data.</text>
</comment>
<dbReference type="PANTHER" id="PTHR43507:SF1">
    <property type="entry name" value="NADH-UBIQUINONE OXIDOREDUCTASE CHAIN 4"/>
    <property type="match status" value="1"/>
</dbReference>
<feature type="transmembrane region" description="Helical" evidence="8">
    <location>
        <begin position="135"/>
        <end position="154"/>
    </location>
</feature>
<gene>
    <name evidence="10" type="ORF">SK069_05455</name>
</gene>
<keyword evidence="10" id="KW-0560">Oxidoreductase</keyword>
<feature type="transmembrane region" description="Helical" evidence="8">
    <location>
        <begin position="111"/>
        <end position="129"/>
    </location>
</feature>
<dbReference type="RefSeq" id="WP_319953182.1">
    <property type="nucleotide sequence ID" value="NZ_JAXAVX010000002.1"/>
</dbReference>
<feature type="transmembrane region" description="Helical" evidence="8">
    <location>
        <begin position="166"/>
        <end position="192"/>
    </location>
</feature>
<feature type="transmembrane region" description="Helical" evidence="8">
    <location>
        <begin position="460"/>
        <end position="477"/>
    </location>
</feature>
<evidence type="ECO:0000256" key="4">
    <source>
        <dbReference type="ARBA" id="ARBA00022989"/>
    </source>
</evidence>
<evidence type="ECO:0000256" key="8">
    <source>
        <dbReference type="SAM" id="Phobius"/>
    </source>
</evidence>
<evidence type="ECO:0000256" key="5">
    <source>
        <dbReference type="ARBA" id="ARBA00023136"/>
    </source>
</evidence>
<feature type="compositionally biased region" description="Low complexity" evidence="7">
    <location>
        <begin position="585"/>
        <end position="597"/>
    </location>
</feature>
<feature type="compositionally biased region" description="Polar residues" evidence="7">
    <location>
        <begin position="555"/>
        <end position="566"/>
    </location>
</feature>
<feature type="transmembrane region" description="Helical" evidence="8">
    <location>
        <begin position="218"/>
        <end position="240"/>
    </location>
</feature>
<feature type="region of interest" description="Disordered" evidence="7">
    <location>
        <begin position="494"/>
        <end position="611"/>
    </location>
</feature>
<dbReference type="NCBIfam" id="TIGR01972">
    <property type="entry name" value="NDH_I_M"/>
    <property type="match status" value="1"/>
</dbReference>
<dbReference type="InterPro" id="IPR003918">
    <property type="entry name" value="NADH_UbQ_OxRdtase"/>
</dbReference>
<evidence type="ECO:0000259" key="9">
    <source>
        <dbReference type="Pfam" id="PF00361"/>
    </source>
</evidence>
<feature type="transmembrane region" description="Helical" evidence="8">
    <location>
        <begin position="28"/>
        <end position="46"/>
    </location>
</feature>
<evidence type="ECO:0000313" key="10">
    <source>
        <dbReference type="EMBL" id="MDX8151029.1"/>
    </source>
</evidence>
<evidence type="ECO:0000256" key="1">
    <source>
        <dbReference type="ARBA" id="ARBA00004127"/>
    </source>
</evidence>
<protein>
    <submittedName>
        <fullName evidence="10">NADH-quinone oxidoreductase subunit M</fullName>
        <ecNumber evidence="10">1.6.5.-</ecNumber>
    </submittedName>
</protein>
<feature type="transmembrane region" description="Helical" evidence="8">
    <location>
        <begin position="252"/>
        <end position="272"/>
    </location>
</feature>
<feature type="domain" description="NADH:quinone oxidoreductase/Mrp antiporter transmembrane" evidence="9">
    <location>
        <begin position="130"/>
        <end position="426"/>
    </location>
</feature>
<dbReference type="PRINTS" id="PR01437">
    <property type="entry name" value="NUOXDRDTASE4"/>
</dbReference>